<sequence length="124" mass="13588">MPCVITQWHGFANQAEFIALQGAALHYYEQHSTPATPWGWVGDVRQMGAIPEGAQRWLQEEFNPRALTAGLRVVSVVVAETIFGRIATQRYAERTASSAATLGVTYYPSLAAAKVGARRDLLAR</sequence>
<reference evidence="1 2" key="1">
    <citation type="submission" date="2019-04" db="EMBL/GenBank/DDBJ databases">
        <authorList>
            <person name="Feng G."/>
            <person name="Zhang J."/>
            <person name="Zhu H."/>
        </authorList>
    </citation>
    <scope>NUCLEOTIDE SEQUENCE [LARGE SCALE GENOMIC DNA]</scope>
    <source>
        <strain evidence="1 2">92R-1</strain>
    </source>
</reference>
<evidence type="ECO:0000313" key="2">
    <source>
        <dbReference type="Proteomes" id="UP000298337"/>
    </source>
</evidence>
<proteinExistence type="predicted"/>
<organism evidence="1 2">
    <name type="scientific">Hymenobacter fodinae</name>
    <dbReference type="NCBI Taxonomy" id="2510796"/>
    <lineage>
        <taxon>Bacteria</taxon>
        <taxon>Pseudomonadati</taxon>
        <taxon>Bacteroidota</taxon>
        <taxon>Cytophagia</taxon>
        <taxon>Cytophagales</taxon>
        <taxon>Hymenobacteraceae</taxon>
        <taxon>Hymenobacter</taxon>
    </lineage>
</organism>
<dbReference type="EMBL" id="SRLA01000007">
    <property type="protein sequence ID" value="TGE03718.1"/>
    <property type="molecule type" value="Genomic_DNA"/>
</dbReference>
<dbReference type="OrthoDB" id="981162at2"/>
<dbReference type="AlphaFoldDB" id="A0A4Z0NZU4"/>
<dbReference type="RefSeq" id="WP_135436819.1">
    <property type="nucleotide sequence ID" value="NZ_SRLA01000007.1"/>
</dbReference>
<comment type="caution">
    <text evidence="1">The sequence shown here is derived from an EMBL/GenBank/DDBJ whole genome shotgun (WGS) entry which is preliminary data.</text>
</comment>
<protein>
    <submittedName>
        <fullName evidence="1">Uncharacterized protein</fullName>
    </submittedName>
</protein>
<evidence type="ECO:0000313" key="1">
    <source>
        <dbReference type="EMBL" id="TGE03718.1"/>
    </source>
</evidence>
<accession>A0A4Z0NZU4</accession>
<gene>
    <name evidence="1" type="ORF">EU556_24195</name>
</gene>
<dbReference type="Proteomes" id="UP000298337">
    <property type="component" value="Unassembled WGS sequence"/>
</dbReference>
<keyword evidence="2" id="KW-1185">Reference proteome</keyword>
<name>A0A4Z0NZU4_9BACT</name>